<dbReference type="PANTHER" id="PTHR35271:SF1">
    <property type="entry name" value="ABC TRANSPORTER, SUBSTRATE-BINDING LIPOPROTEIN"/>
    <property type="match status" value="1"/>
</dbReference>
<gene>
    <name evidence="2" type="ORF">H9874_00780</name>
</gene>
<dbReference type="Pfam" id="PF04392">
    <property type="entry name" value="ABC_sub_bind"/>
    <property type="match status" value="1"/>
</dbReference>
<dbReference type="Gene3D" id="3.40.50.2300">
    <property type="match status" value="2"/>
</dbReference>
<sequence>MKRFRLSLILILALVTGCCAAASAAQAAPLKKWRAVYVEGGGYTDYQQILAATAQGLAKLGLIEHGDVPIPTDADDTRPMWDWLAEHAGGERIEFLKDGYYSAGWDEKRRAENKKALLRRIRERGDVDMIFAYGTWAGLDMATDEHSVPVFSMSVTDAVQAGIVKSVEDSGLDHVHAQLEPARYKRQITVFHDIFKFKKLGVPYEDTPEGRSDVALASIEEAAQELGIELVRCTTTLNVQADQSFANLRQCLATLARTSDAIYITTNSGVQWNRMKELLQPIIEAGVPSFSQSGIEETKLGVLMSLAQSSFGSEGTFGAESVAKVMAGARPRDVGQVFESPLGLAINLKMAMLIGWNPPFEILAAVDAIYQDIKNAGE</sequence>
<evidence type="ECO:0000256" key="1">
    <source>
        <dbReference type="SAM" id="SignalP"/>
    </source>
</evidence>
<dbReference type="PANTHER" id="PTHR35271">
    <property type="entry name" value="ABC TRANSPORTER, SUBSTRATE-BINDING LIPOPROTEIN-RELATED"/>
    <property type="match status" value="1"/>
</dbReference>
<dbReference type="PROSITE" id="PS51257">
    <property type="entry name" value="PROKAR_LIPOPROTEIN"/>
    <property type="match status" value="1"/>
</dbReference>
<keyword evidence="1" id="KW-0732">Signal</keyword>
<dbReference type="InterPro" id="IPR007487">
    <property type="entry name" value="ABC_transpt-TYRBP-like"/>
</dbReference>
<comment type="caution">
    <text evidence="2">The sequence shown here is derived from an EMBL/GenBank/DDBJ whole genome shotgun (WGS) entry which is preliminary data.</text>
</comment>
<feature type="chain" id="PRO_5038498618" evidence="1">
    <location>
        <begin position="28"/>
        <end position="378"/>
    </location>
</feature>
<name>A0A9D1U7Q4_9BACT</name>
<feature type="signal peptide" evidence="1">
    <location>
        <begin position="1"/>
        <end position="27"/>
    </location>
</feature>
<organism evidence="2 3">
    <name type="scientific">Candidatus Bilophila faecipullorum</name>
    <dbReference type="NCBI Taxonomy" id="2838482"/>
    <lineage>
        <taxon>Bacteria</taxon>
        <taxon>Pseudomonadati</taxon>
        <taxon>Thermodesulfobacteriota</taxon>
        <taxon>Desulfovibrionia</taxon>
        <taxon>Desulfovibrionales</taxon>
        <taxon>Desulfovibrionaceae</taxon>
        <taxon>Bilophila</taxon>
    </lineage>
</organism>
<protein>
    <submittedName>
        <fullName evidence="2">ABC transporter substrate-binding protein</fullName>
    </submittedName>
</protein>
<dbReference type="Proteomes" id="UP000824264">
    <property type="component" value="Unassembled WGS sequence"/>
</dbReference>
<reference evidence="2" key="2">
    <citation type="submission" date="2021-04" db="EMBL/GenBank/DDBJ databases">
        <authorList>
            <person name="Gilroy R."/>
        </authorList>
    </citation>
    <scope>NUCLEOTIDE SEQUENCE</scope>
    <source>
        <strain evidence="2">ChiSxjej5B17-1746</strain>
    </source>
</reference>
<evidence type="ECO:0000313" key="2">
    <source>
        <dbReference type="EMBL" id="HIW77667.1"/>
    </source>
</evidence>
<reference evidence="2" key="1">
    <citation type="journal article" date="2021" name="PeerJ">
        <title>Extensive microbial diversity within the chicken gut microbiome revealed by metagenomics and culture.</title>
        <authorList>
            <person name="Gilroy R."/>
            <person name="Ravi A."/>
            <person name="Getino M."/>
            <person name="Pursley I."/>
            <person name="Horton D.L."/>
            <person name="Alikhan N.F."/>
            <person name="Baker D."/>
            <person name="Gharbi K."/>
            <person name="Hall N."/>
            <person name="Watson M."/>
            <person name="Adriaenssens E.M."/>
            <person name="Foster-Nyarko E."/>
            <person name="Jarju S."/>
            <person name="Secka A."/>
            <person name="Antonio M."/>
            <person name="Oren A."/>
            <person name="Chaudhuri R.R."/>
            <person name="La Ragione R."/>
            <person name="Hildebrand F."/>
            <person name="Pallen M.J."/>
        </authorList>
    </citation>
    <scope>NUCLEOTIDE SEQUENCE</scope>
    <source>
        <strain evidence="2">ChiSxjej5B17-1746</strain>
    </source>
</reference>
<accession>A0A9D1U7Q4</accession>
<dbReference type="AlphaFoldDB" id="A0A9D1U7Q4"/>
<dbReference type="EMBL" id="DXGI01000026">
    <property type="protein sequence ID" value="HIW77667.1"/>
    <property type="molecule type" value="Genomic_DNA"/>
</dbReference>
<evidence type="ECO:0000313" key="3">
    <source>
        <dbReference type="Proteomes" id="UP000824264"/>
    </source>
</evidence>
<proteinExistence type="predicted"/>